<evidence type="ECO:0000256" key="1">
    <source>
        <dbReference type="ARBA" id="ARBA00022729"/>
    </source>
</evidence>
<proteinExistence type="predicted"/>
<dbReference type="Gene3D" id="3.30.200.20">
    <property type="entry name" value="Phosphorylase Kinase, domain 1"/>
    <property type="match status" value="1"/>
</dbReference>
<dbReference type="PROSITE" id="PS50927">
    <property type="entry name" value="BULB_LECTIN"/>
    <property type="match status" value="1"/>
</dbReference>
<dbReference type="GO" id="GO:0030246">
    <property type="term" value="F:carbohydrate binding"/>
    <property type="evidence" value="ECO:0007669"/>
    <property type="project" value="UniProtKB-KW"/>
</dbReference>
<feature type="chain" id="PRO_5014413753" evidence="3">
    <location>
        <begin position="23"/>
        <end position="463"/>
    </location>
</feature>
<gene>
    <name evidence="5" type="ORF">L195_g038160</name>
</gene>
<evidence type="ECO:0000256" key="2">
    <source>
        <dbReference type="ARBA" id="ARBA00023157"/>
    </source>
</evidence>
<dbReference type="SMART" id="SM00108">
    <property type="entry name" value="B_lectin"/>
    <property type="match status" value="1"/>
</dbReference>
<dbReference type="Gene3D" id="2.90.10.30">
    <property type="match status" value="1"/>
</dbReference>
<dbReference type="InterPro" id="IPR000858">
    <property type="entry name" value="S_locus_glycoprot_dom"/>
</dbReference>
<dbReference type="EMBL" id="ASHM01041333">
    <property type="protein sequence ID" value="PNX82132.1"/>
    <property type="molecule type" value="Genomic_DNA"/>
</dbReference>
<dbReference type="InterPro" id="IPR051343">
    <property type="entry name" value="G-type_lectin_kinases/EP1-like"/>
</dbReference>
<feature type="signal peptide" evidence="3">
    <location>
        <begin position="1"/>
        <end position="22"/>
    </location>
</feature>
<feature type="non-terminal residue" evidence="5">
    <location>
        <position position="463"/>
    </location>
</feature>
<reference evidence="5 6" key="2">
    <citation type="journal article" date="2017" name="Front. Plant Sci.">
        <title>Gene Classification and Mining of Molecular Markers Useful in Red Clover (Trifolium pratense) Breeding.</title>
        <authorList>
            <person name="Istvanek J."/>
            <person name="Dluhosova J."/>
            <person name="Dluhos P."/>
            <person name="Patkova L."/>
            <person name="Nedelnik J."/>
            <person name="Repkova J."/>
        </authorList>
    </citation>
    <scope>NUCLEOTIDE SEQUENCE [LARGE SCALE GENOMIC DNA]</scope>
    <source>
        <strain evidence="6">cv. Tatra</strain>
        <tissue evidence="5">Young leaves</tissue>
    </source>
</reference>
<dbReference type="PANTHER" id="PTHR47976">
    <property type="entry name" value="G-TYPE LECTIN S-RECEPTOR-LIKE SERINE/THREONINE-PROTEIN KINASE SD2-5"/>
    <property type="match status" value="1"/>
</dbReference>
<protein>
    <submittedName>
        <fullName evidence="5">G-type lectin S-receptor-like serine/threonine-protein kinase</fullName>
    </submittedName>
</protein>
<dbReference type="GO" id="GO:0048544">
    <property type="term" value="P:recognition of pollen"/>
    <property type="evidence" value="ECO:0007669"/>
    <property type="project" value="InterPro"/>
</dbReference>
<feature type="domain" description="Bulb-type lectin" evidence="4">
    <location>
        <begin position="24"/>
        <end position="179"/>
    </location>
</feature>
<keyword evidence="5" id="KW-0675">Receptor</keyword>
<dbReference type="PANTHER" id="PTHR47976:SF62">
    <property type="entry name" value="RECEPTOR-LIKE SERINE_THREONINE-PROTEIN KINASE"/>
    <property type="match status" value="1"/>
</dbReference>
<keyword evidence="1 3" id="KW-0732">Signal</keyword>
<accession>A0A2K3LUB8</accession>
<name>A0A2K3LUB8_TRIPR</name>
<evidence type="ECO:0000313" key="6">
    <source>
        <dbReference type="Proteomes" id="UP000236291"/>
    </source>
</evidence>
<dbReference type="InterPro" id="IPR001480">
    <property type="entry name" value="Bulb-type_lectin_dom"/>
</dbReference>
<keyword evidence="2" id="KW-1015">Disulfide bond</keyword>
<evidence type="ECO:0000256" key="3">
    <source>
        <dbReference type="SAM" id="SignalP"/>
    </source>
</evidence>
<dbReference type="Proteomes" id="UP000236291">
    <property type="component" value="Unassembled WGS sequence"/>
</dbReference>
<evidence type="ECO:0000259" key="4">
    <source>
        <dbReference type="PROSITE" id="PS50927"/>
    </source>
</evidence>
<dbReference type="AlphaFoldDB" id="A0A2K3LUB8"/>
<dbReference type="Pfam" id="PF00954">
    <property type="entry name" value="S_locus_glycop"/>
    <property type="match status" value="1"/>
</dbReference>
<comment type="caution">
    <text evidence="5">The sequence shown here is derived from an EMBL/GenBank/DDBJ whole genome shotgun (WGS) entry which is preliminary data.</text>
</comment>
<organism evidence="5 6">
    <name type="scientific">Trifolium pratense</name>
    <name type="common">Red clover</name>
    <dbReference type="NCBI Taxonomy" id="57577"/>
    <lineage>
        <taxon>Eukaryota</taxon>
        <taxon>Viridiplantae</taxon>
        <taxon>Streptophyta</taxon>
        <taxon>Embryophyta</taxon>
        <taxon>Tracheophyta</taxon>
        <taxon>Spermatophyta</taxon>
        <taxon>Magnoliopsida</taxon>
        <taxon>eudicotyledons</taxon>
        <taxon>Gunneridae</taxon>
        <taxon>Pentapetalae</taxon>
        <taxon>rosids</taxon>
        <taxon>fabids</taxon>
        <taxon>Fabales</taxon>
        <taxon>Fabaceae</taxon>
        <taxon>Papilionoideae</taxon>
        <taxon>50 kb inversion clade</taxon>
        <taxon>NPAAA clade</taxon>
        <taxon>Hologalegina</taxon>
        <taxon>IRL clade</taxon>
        <taxon>Trifolieae</taxon>
        <taxon>Trifolium</taxon>
    </lineage>
</organism>
<keyword evidence="5" id="KW-0418">Kinase</keyword>
<sequence>MDVSTKFLVSFVTFLLFIFSRAQRSNSTNKNSIELGSSIVAGTNSSWKSPFGDFAFGFYPLVSTHYLVGIWFDKIPQKTLVWSANRGDPARIGSTINFTVKGQFLLQHVNKTSVLIYNEFRFTDTILPGQTLNMGQMLFSNANGTQDYSTGQYKLEVQKSDGNIVISAFRFADPGYWDSKTNSNTSVRLIFNNKTSFLYAVNGTHNIFNMTTEVPNPVENYYHRATINDRGNFQQLIYLKEGGKDWTVIWQAITQPCTVNAICGVYGFCTSPDNSTVNCSCLPGYTSFDPNSLSKGCYPSVAVDFCAANANSSASNFTVEQIQNADIPNNIFFDLQRIDSSDLDSCSKEVMNDCFCMAAVLIDSVCYKKRTPLLNARISIPETSNRVTLIKVPQVLQEDKNDSPSRVVLIVEETPLKPKPVDIHLKAFSFQELREATNGFRNELGRGGFGTVYSGVLNLEGEQ</sequence>
<keyword evidence="5" id="KW-0808">Transferase</keyword>
<keyword evidence="5" id="KW-0430">Lectin</keyword>
<reference evidence="5 6" key="1">
    <citation type="journal article" date="2014" name="Am. J. Bot.">
        <title>Genome assembly and annotation for red clover (Trifolium pratense; Fabaceae).</title>
        <authorList>
            <person name="Istvanek J."/>
            <person name="Jaros M."/>
            <person name="Krenek A."/>
            <person name="Repkova J."/>
        </authorList>
    </citation>
    <scope>NUCLEOTIDE SEQUENCE [LARGE SCALE GENOMIC DNA]</scope>
    <source>
        <strain evidence="6">cv. Tatra</strain>
        <tissue evidence="5">Young leaves</tissue>
    </source>
</reference>
<dbReference type="STRING" id="57577.A0A2K3LUB8"/>
<evidence type="ECO:0000313" key="5">
    <source>
        <dbReference type="EMBL" id="PNX82132.1"/>
    </source>
</evidence>
<dbReference type="GO" id="GO:0016301">
    <property type="term" value="F:kinase activity"/>
    <property type="evidence" value="ECO:0007669"/>
    <property type="project" value="UniProtKB-KW"/>
</dbReference>